<sequence length="557" mass="63576">MLKRIARIFFLVVSVDCIKNTSQKITCSNYKRILSASLATAKDLPLYERTYKYCCELSKTQSSDEEQRIILPSIPPTAKYRAFPVPQQSPQREMWRARFQLQSPKPSKNPKNKAKTVHKCKCDEGWRGKRCTKERKKKKKKQKSKCKNGEESFLNGRSKCICFSGFKGKRCGKRVSNDVISYDPSSYYSSSSVSYQDSEGNFYDSGSHRPTKCSYGNPDRHSTTCWNVRVESKGRRKKRQLKKFRVTCPLHSCAAQQIPKGEEKDKEIQAEISTESPLELTVKTGVIEKHTTEKPLQTTHKTSTTLPSPTILVTTSSSRPKTTTTEKPTTKKSTTTTTTTTKTTIKTTSTTSTFKKSTLKRTSTKSPIVEIEKLFTKATLPPVGEINIESDSTDAEEKSPEGEQGPIYTGRKNKFRLLQKNMAENPEFCGAGELEIRTKRSRKWFRCLCPAHMEGRNCEHQLNYCRLYYAQYQKRPCEHYCENDARSYYCACHSGFMLAENGYSCEGIVNRCLKIAPADYTSTSKYNPFDSFRASDFYKKLLADESESLYRVSRGER</sequence>
<feature type="chain" id="PRO_5046929857" evidence="3">
    <location>
        <begin position="18"/>
        <end position="557"/>
    </location>
</feature>
<dbReference type="SMART" id="SM00179">
    <property type="entry name" value="EGF_CA"/>
    <property type="match status" value="1"/>
</dbReference>
<dbReference type="Proteomes" id="UP001158576">
    <property type="component" value="Chromosome XSR"/>
</dbReference>
<dbReference type="InterPro" id="IPR001881">
    <property type="entry name" value="EGF-like_Ca-bd_dom"/>
</dbReference>
<dbReference type="EMBL" id="OU015569">
    <property type="protein sequence ID" value="CAG5094307.1"/>
    <property type="molecule type" value="Genomic_DNA"/>
</dbReference>
<feature type="domain" description="EGF-like" evidence="5">
    <location>
        <begin position="417"/>
        <end position="459"/>
    </location>
</feature>
<dbReference type="SUPFAM" id="SSF57196">
    <property type="entry name" value="EGF/Laminin"/>
    <property type="match status" value="1"/>
</dbReference>
<feature type="domain" description="EGF-like" evidence="5">
    <location>
        <begin position="464"/>
        <end position="506"/>
    </location>
</feature>
<feature type="region of interest" description="Disordered" evidence="2">
    <location>
        <begin position="390"/>
        <end position="410"/>
    </location>
</feature>
<keyword evidence="1" id="KW-1015">Disulfide bond</keyword>
<evidence type="ECO:0000259" key="5">
    <source>
        <dbReference type="SMART" id="SM00181"/>
    </source>
</evidence>
<dbReference type="SMART" id="SM00181">
    <property type="entry name" value="EGF"/>
    <property type="match status" value="3"/>
</dbReference>
<accession>A0ABN7S6V5</accession>
<feature type="signal peptide" evidence="3">
    <location>
        <begin position="1"/>
        <end position="17"/>
    </location>
</feature>
<dbReference type="Gene3D" id="2.10.25.10">
    <property type="entry name" value="Laminin"/>
    <property type="match status" value="2"/>
</dbReference>
<evidence type="ECO:0000256" key="3">
    <source>
        <dbReference type="SAM" id="SignalP"/>
    </source>
</evidence>
<evidence type="ECO:0000256" key="2">
    <source>
        <dbReference type="SAM" id="MobiDB-lite"/>
    </source>
</evidence>
<keyword evidence="7" id="KW-1185">Reference proteome</keyword>
<feature type="domain" description="EGF-like calcium-binding" evidence="4">
    <location>
        <begin position="461"/>
        <end position="506"/>
    </location>
</feature>
<gene>
    <name evidence="6" type="ORF">OKIOD_LOCUS4999</name>
</gene>
<dbReference type="InterPro" id="IPR000742">
    <property type="entry name" value="EGF"/>
</dbReference>
<evidence type="ECO:0000313" key="7">
    <source>
        <dbReference type="Proteomes" id="UP001158576"/>
    </source>
</evidence>
<evidence type="ECO:0000259" key="4">
    <source>
        <dbReference type="SMART" id="SM00179"/>
    </source>
</evidence>
<feature type="domain" description="EGF-like" evidence="5">
    <location>
        <begin position="130"/>
        <end position="172"/>
    </location>
</feature>
<proteinExistence type="predicted"/>
<reference evidence="6 7" key="1">
    <citation type="submission" date="2021-04" db="EMBL/GenBank/DDBJ databases">
        <authorList>
            <person name="Bliznina A."/>
        </authorList>
    </citation>
    <scope>NUCLEOTIDE SEQUENCE [LARGE SCALE GENOMIC DNA]</scope>
</reference>
<feature type="region of interest" description="Disordered" evidence="2">
    <location>
        <begin position="296"/>
        <end position="343"/>
    </location>
</feature>
<keyword evidence="3" id="KW-0732">Signal</keyword>
<feature type="compositionally biased region" description="Low complexity" evidence="2">
    <location>
        <begin position="314"/>
        <end position="343"/>
    </location>
</feature>
<evidence type="ECO:0000313" key="6">
    <source>
        <dbReference type="EMBL" id="CAG5094307.1"/>
    </source>
</evidence>
<evidence type="ECO:0000256" key="1">
    <source>
        <dbReference type="ARBA" id="ARBA00023157"/>
    </source>
</evidence>
<feature type="compositionally biased region" description="Polar residues" evidence="2">
    <location>
        <begin position="296"/>
        <end position="313"/>
    </location>
</feature>
<organism evidence="6 7">
    <name type="scientific">Oikopleura dioica</name>
    <name type="common">Tunicate</name>
    <dbReference type="NCBI Taxonomy" id="34765"/>
    <lineage>
        <taxon>Eukaryota</taxon>
        <taxon>Metazoa</taxon>
        <taxon>Chordata</taxon>
        <taxon>Tunicata</taxon>
        <taxon>Appendicularia</taxon>
        <taxon>Copelata</taxon>
        <taxon>Oikopleuridae</taxon>
        <taxon>Oikopleura</taxon>
    </lineage>
</organism>
<protein>
    <submittedName>
        <fullName evidence="6">Oidioi.mRNA.OKI2018_I69.XSR.g13441.t1.cds</fullName>
    </submittedName>
</protein>
<name>A0ABN7S6V5_OIKDI</name>